<name>G5GIU3_9FIRM</name>
<feature type="domain" description="Zinc-ribbon" evidence="3">
    <location>
        <begin position="3"/>
        <end position="24"/>
    </location>
</feature>
<feature type="compositionally biased region" description="Polar residues" evidence="1">
    <location>
        <begin position="103"/>
        <end position="112"/>
    </location>
</feature>
<evidence type="ECO:0000259" key="3">
    <source>
        <dbReference type="Pfam" id="PF13240"/>
    </source>
</evidence>
<gene>
    <name evidence="4" type="ORF">HMPREF9333_01483</name>
</gene>
<dbReference type="InterPro" id="IPR026870">
    <property type="entry name" value="Zinc_ribbon_dom"/>
</dbReference>
<keyword evidence="2" id="KW-0472">Membrane</keyword>
<evidence type="ECO:0000313" key="5">
    <source>
        <dbReference type="Proteomes" id="UP000003011"/>
    </source>
</evidence>
<dbReference type="Pfam" id="PF13240">
    <property type="entry name" value="Zn_Ribbon_1"/>
    <property type="match status" value="1"/>
</dbReference>
<evidence type="ECO:0000313" key="4">
    <source>
        <dbReference type="EMBL" id="EHI55347.1"/>
    </source>
</evidence>
<accession>G5GIU3</accession>
<feature type="compositionally biased region" description="Polar residues" evidence="1">
    <location>
        <begin position="34"/>
        <end position="77"/>
    </location>
</feature>
<organism evidence="4 5">
    <name type="scientific">Johnsonella ignava ATCC 51276</name>
    <dbReference type="NCBI Taxonomy" id="679200"/>
    <lineage>
        <taxon>Bacteria</taxon>
        <taxon>Bacillati</taxon>
        <taxon>Bacillota</taxon>
        <taxon>Clostridia</taxon>
        <taxon>Lachnospirales</taxon>
        <taxon>Lachnospiraceae</taxon>
        <taxon>Johnsonella</taxon>
    </lineage>
</organism>
<keyword evidence="5" id="KW-1185">Reference proteome</keyword>
<feature type="transmembrane region" description="Helical" evidence="2">
    <location>
        <begin position="188"/>
        <end position="210"/>
    </location>
</feature>
<sequence length="729" mass="81515">MNCKKCGFELSENDKFCTNCGEPVQSGGSEEISAAQTDAASAENEQIPVSQSDMQNEGVYTQPDVQTESIQAQSEAVNIQKEPIQTRPDTGSSEAVQEGAAQDTPQVTQSGVYKSGEAAPNTYQYTPKSEAFEGSQQTQQGVQPDLEKESTQGVFQGAGSGYNYSQQPGAQDMFNQGQQVKKGGAFKFIAGGVAAVIVLIAVFCISNASAMENLFKKTFSSPKDYYKYVAQRHIDKTTERFVKSYDSNIDLAKKYLDTKYDAKFKLEFGDDLIAELEGFARGEDLSWLKSVGINITGSVKSKTVEAYAEYLLNDKDMLSFNFWMTPEEFLIELPDLSKEYLYTDLSDNEYMSESIQSAFKDEAYYDALPKGSDIKKVVNKYSAMLLDSASDVKKSTEKLSASGVEQNVTKLEATIKGDDYAKMLQSMTEEAKNDEDVKKIVESLYSTLMVGNSSIPYMYGAQLPSTKEEFYKEFQEYLDKISDEISKQDMNDSTIISTIWVNDKGELAGNSIELLDKEDSISKSEYKMPFQGDKFGYELNISDENKILLFINGNGKYASNNLSGQFTVSTDSENVNSYNMYYDEKEDDGDLVELFNIDLKSFDVNAFENAKYNMDFELTIPEQGALASVYTIPDNSKVAVSLKGDDLKAVITVGGKEYFTLTGNSKYTEKAEDIKIPDGDEVNMNNTDDMRSWMKNADWDKLFEKLRKTDLPEKWIDELERSMDILSDY</sequence>
<keyword evidence="2" id="KW-1133">Transmembrane helix</keyword>
<evidence type="ECO:0000256" key="1">
    <source>
        <dbReference type="SAM" id="MobiDB-lite"/>
    </source>
</evidence>
<evidence type="ECO:0000256" key="2">
    <source>
        <dbReference type="SAM" id="Phobius"/>
    </source>
</evidence>
<reference evidence="4 5" key="1">
    <citation type="submission" date="2011-08" db="EMBL/GenBank/DDBJ databases">
        <title>The Genome Sequence of Johnsonella ignava ATCC 51276.</title>
        <authorList>
            <consortium name="The Broad Institute Genome Sequencing Platform"/>
            <person name="Earl A."/>
            <person name="Ward D."/>
            <person name="Feldgarden M."/>
            <person name="Gevers D."/>
            <person name="Izard J."/>
            <person name="Blanton J.M."/>
            <person name="Baranova O.V."/>
            <person name="Dewhirst F.E."/>
            <person name="Young S.K."/>
            <person name="Zeng Q."/>
            <person name="Gargeya S."/>
            <person name="Fitzgerald M."/>
            <person name="Haas B."/>
            <person name="Abouelleil A."/>
            <person name="Alvarado L."/>
            <person name="Arachchi H.M."/>
            <person name="Berlin A."/>
            <person name="Brown A."/>
            <person name="Chapman S.B."/>
            <person name="Chen Z."/>
            <person name="Dunbar C."/>
            <person name="Freedman E."/>
            <person name="Gearin G."/>
            <person name="Gellesch M."/>
            <person name="Goldberg J."/>
            <person name="Griggs A."/>
            <person name="Gujja S."/>
            <person name="Heiman D."/>
            <person name="Howarth C."/>
            <person name="Larson L."/>
            <person name="Lui A."/>
            <person name="MacDonald P.J.P."/>
            <person name="Montmayeur A."/>
            <person name="Murphy C."/>
            <person name="Neiman D."/>
            <person name="Pearson M."/>
            <person name="Priest M."/>
            <person name="Roberts A."/>
            <person name="Saif S."/>
            <person name="Shea T."/>
            <person name="Shenoy N."/>
            <person name="Sisk P."/>
            <person name="Stolte C."/>
            <person name="Sykes S."/>
            <person name="Wortman J."/>
            <person name="Nusbaum C."/>
            <person name="Birren B."/>
        </authorList>
    </citation>
    <scope>NUCLEOTIDE SEQUENCE [LARGE SCALE GENOMIC DNA]</scope>
    <source>
        <strain evidence="4 5">ATCC 51276</strain>
    </source>
</reference>
<proteinExistence type="predicted"/>
<comment type="caution">
    <text evidence="4">The sequence shown here is derived from an EMBL/GenBank/DDBJ whole genome shotgun (WGS) entry which is preliminary data.</text>
</comment>
<dbReference type="AlphaFoldDB" id="G5GIU3"/>
<dbReference type="EMBL" id="ACZL01000023">
    <property type="protein sequence ID" value="EHI55347.1"/>
    <property type="molecule type" value="Genomic_DNA"/>
</dbReference>
<feature type="region of interest" description="Disordered" evidence="1">
    <location>
        <begin position="22"/>
        <end position="122"/>
    </location>
</feature>
<dbReference type="eggNOG" id="ENOG5032U3A">
    <property type="taxonomic scope" value="Bacteria"/>
</dbReference>
<dbReference type="STRING" id="679200.HMPREF9333_01483"/>
<protein>
    <recommendedName>
        <fullName evidence="3">Zinc-ribbon domain-containing protein</fullName>
    </recommendedName>
</protein>
<dbReference type="RefSeq" id="WP_005541157.1">
    <property type="nucleotide sequence ID" value="NZ_JH378833.1"/>
</dbReference>
<dbReference type="HOGENOM" id="CLU_379821_0_0_9"/>
<dbReference type="OrthoDB" id="2060383at2"/>
<keyword evidence="2" id="KW-0812">Transmembrane</keyword>
<dbReference type="Proteomes" id="UP000003011">
    <property type="component" value="Unassembled WGS sequence"/>
</dbReference>